<dbReference type="RefSeq" id="WP_208916705.1">
    <property type="nucleotide sequence ID" value="NZ_LT840184.1"/>
</dbReference>
<keyword evidence="10" id="KW-1185">Reference proteome</keyword>
<keyword evidence="7" id="KW-1133">Transmembrane helix</keyword>
<evidence type="ECO:0000313" key="10">
    <source>
        <dbReference type="Proteomes" id="UP000192940"/>
    </source>
</evidence>
<dbReference type="PANTHER" id="PTHR47245:SF1">
    <property type="entry name" value="FOLDASE PROTEIN PRSA"/>
    <property type="match status" value="1"/>
</dbReference>
<evidence type="ECO:0000256" key="5">
    <source>
        <dbReference type="ARBA" id="ARBA00023235"/>
    </source>
</evidence>
<evidence type="ECO:0000256" key="4">
    <source>
        <dbReference type="ARBA" id="ARBA00023110"/>
    </source>
</evidence>
<dbReference type="InterPro" id="IPR050245">
    <property type="entry name" value="PrsA_foldase"/>
</dbReference>
<sequence length="315" mass="35510">MTRQEKGLWVTVIVLTAGVLFMGSWIFFSGVLFQEGNNKPEQDPPVVASVQDRAITEVEWTEELKKRYGSEVLMTMMNRQVVALEADATNIAVTPEEVDRELERIGQGYGSKERFLQEMEQQLGLSEEMLKVETEYRLTLEKIATADVKVDDVEIDQYLSQHLDQFHPKKQFNLSIIKVDTESEADEVLDQLENGEDFASLAAEVSIDEYTRDNGGELGLVEEDDPFQPEALMETVLSLSKGDIAGPINLKDSYAIVYVEDILVPETPDENLIRETVRKQLALTQSVSLSELERQLRDKYAARIVAGVPLALHNN</sequence>
<organism evidence="9 10">
    <name type="scientific">Paenibacillus uliginis N3/975</name>
    <dbReference type="NCBI Taxonomy" id="1313296"/>
    <lineage>
        <taxon>Bacteria</taxon>
        <taxon>Bacillati</taxon>
        <taxon>Bacillota</taxon>
        <taxon>Bacilli</taxon>
        <taxon>Bacillales</taxon>
        <taxon>Paenibacillaceae</taxon>
        <taxon>Paenibacillus</taxon>
    </lineage>
</organism>
<dbReference type="Gene3D" id="3.10.50.40">
    <property type="match status" value="1"/>
</dbReference>
<protein>
    <recommendedName>
        <fullName evidence="2">peptidylprolyl isomerase</fullName>
        <ecNumber evidence="2">5.2.1.8</ecNumber>
    </recommendedName>
</protein>
<keyword evidence="7" id="KW-0472">Membrane</keyword>
<feature type="domain" description="PpiC" evidence="8">
    <location>
        <begin position="155"/>
        <end position="261"/>
    </location>
</feature>
<dbReference type="PROSITE" id="PS50198">
    <property type="entry name" value="PPIC_PPIASE_2"/>
    <property type="match status" value="1"/>
</dbReference>
<dbReference type="SUPFAM" id="SSF54534">
    <property type="entry name" value="FKBP-like"/>
    <property type="match status" value="1"/>
</dbReference>
<dbReference type="Proteomes" id="UP000192940">
    <property type="component" value="Chromosome I"/>
</dbReference>
<keyword evidence="4 6" id="KW-0697">Rotamase</keyword>
<dbReference type="Gene3D" id="1.10.4030.10">
    <property type="entry name" value="Porin chaperone SurA, peptide-binding domain"/>
    <property type="match status" value="1"/>
</dbReference>
<dbReference type="PANTHER" id="PTHR47245">
    <property type="entry name" value="PEPTIDYLPROLYL ISOMERASE"/>
    <property type="match status" value="1"/>
</dbReference>
<comment type="catalytic activity">
    <reaction evidence="1">
        <text>[protein]-peptidylproline (omega=180) = [protein]-peptidylproline (omega=0)</text>
        <dbReference type="Rhea" id="RHEA:16237"/>
        <dbReference type="Rhea" id="RHEA-COMP:10747"/>
        <dbReference type="Rhea" id="RHEA-COMP:10748"/>
        <dbReference type="ChEBI" id="CHEBI:83833"/>
        <dbReference type="ChEBI" id="CHEBI:83834"/>
        <dbReference type="EC" id="5.2.1.8"/>
    </reaction>
</comment>
<evidence type="ECO:0000256" key="3">
    <source>
        <dbReference type="ARBA" id="ARBA00022729"/>
    </source>
</evidence>
<dbReference type="PROSITE" id="PS01096">
    <property type="entry name" value="PPIC_PPIASE_1"/>
    <property type="match status" value="1"/>
</dbReference>
<evidence type="ECO:0000259" key="8">
    <source>
        <dbReference type="PROSITE" id="PS50198"/>
    </source>
</evidence>
<evidence type="ECO:0000256" key="7">
    <source>
        <dbReference type="SAM" id="Phobius"/>
    </source>
</evidence>
<gene>
    <name evidence="9" type="ORF">SAMN05661091_5951</name>
</gene>
<dbReference type="Pfam" id="PF13145">
    <property type="entry name" value="Rotamase_2"/>
    <property type="match status" value="1"/>
</dbReference>
<dbReference type="SUPFAM" id="SSF109998">
    <property type="entry name" value="Triger factor/SurA peptide-binding domain-like"/>
    <property type="match status" value="1"/>
</dbReference>
<keyword evidence="5 6" id="KW-0413">Isomerase</keyword>
<feature type="transmembrane region" description="Helical" evidence="7">
    <location>
        <begin position="7"/>
        <end position="28"/>
    </location>
</feature>
<name>A0A1X7HTN4_9BACL</name>
<evidence type="ECO:0000256" key="2">
    <source>
        <dbReference type="ARBA" id="ARBA00013194"/>
    </source>
</evidence>
<dbReference type="InterPro" id="IPR027304">
    <property type="entry name" value="Trigger_fact/SurA_dom_sf"/>
</dbReference>
<evidence type="ECO:0000313" key="9">
    <source>
        <dbReference type="EMBL" id="SMF92662.1"/>
    </source>
</evidence>
<evidence type="ECO:0000256" key="6">
    <source>
        <dbReference type="PROSITE-ProRule" id="PRU00278"/>
    </source>
</evidence>
<reference evidence="9 10" key="1">
    <citation type="submission" date="2017-04" db="EMBL/GenBank/DDBJ databases">
        <authorList>
            <person name="Afonso C.L."/>
            <person name="Miller P.J."/>
            <person name="Scott M.A."/>
            <person name="Spackman E."/>
            <person name="Goraichik I."/>
            <person name="Dimitrov K.M."/>
            <person name="Suarez D.L."/>
            <person name="Swayne D.E."/>
        </authorList>
    </citation>
    <scope>NUCLEOTIDE SEQUENCE [LARGE SCALE GENOMIC DNA]</scope>
    <source>
        <strain evidence="9 10">N3/975</strain>
    </source>
</reference>
<proteinExistence type="predicted"/>
<keyword evidence="3" id="KW-0732">Signal</keyword>
<dbReference type="GO" id="GO:0003755">
    <property type="term" value="F:peptidyl-prolyl cis-trans isomerase activity"/>
    <property type="evidence" value="ECO:0007669"/>
    <property type="project" value="UniProtKB-KW"/>
</dbReference>
<dbReference type="AlphaFoldDB" id="A0A1X7HTN4"/>
<dbReference type="EC" id="5.2.1.8" evidence="2"/>
<accession>A0A1X7HTN4</accession>
<dbReference type="EMBL" id="LT840184">
    <property type="protein sequence ID" value="SMF92662.1"/>
    <property type="molecule type" value="Genomic_DNA"/>
</dbReference>
<dbReference type="InterPro" id="IPR023058">
    <property type="entry name" value="PPIase_PpiC_CS"/>
</dbReference>
<dbReference type="InterPro" id="IPR000297">
    <property type="entry name" value="PPIase_PpiC"/>
</dbReference>
<dbReference type="STRING" id="1313296.SAMN05661091_5951"/>
<keyword evidence="7" id="KW-0812">Transmembrane</keyword>
<dbReference type="InterPro" id="IPR046357">
    <property type="entry name" value="PPIase_dom_sf"/>
</dbReference>
<evidence type="ECO:0000256" key="1">
    <source>
        <dbReference type="ARBA" id="ARBA00000971"/>
    </source>
</evidence>